<keyword evidence="5" id="KW-0732">Signal</keyword>
<evidence type="ECO:0000256" key="11">
    <source>
        <dbReference type="SAM" id="Phobius"/>
    </source>
</evidence>
<dbReference type="Gene3D" id="3.30.200.20">
    <property type="entry name" value="Phosphorylase Kinase, domain 1"/>
    <property type="match status" value="1"/>
</dbReference>
<gene>
    <name evidence="13" type="ORF">TEA_013510</name>
</gene>
<dbReference type="PANTHER" id="PTHR27009">
    <property type="entry name" value="RUST RESISTANCE KINASE LR10-RELATED"/>
    <property type="match status" value="1"/>
</dbReference>
<dbReference type="PROSITE" id="PS50011">
    <property type="entry name" value="PROTEIN_KINASE_DOM"/>
    <property type="match status" value="1"/>
</dbReference>
<dbReference type="SUPFAM" id="SSF56112">
    <property type="entry name" value="Protein kinase-like (PK-like)"/>
    <property type="match status" value="1"/>
</dbReference>
<dbReference type="GO" id="GO:0004674">
    <property type="term" value="F:protein serine/threonine kinase activity"/>
    <property type="evidence" value="ECO:0007669"/>
    <property type="project" value="UniProtKB-KW"/>
</dbReference>
<keyword evidence="10" id="KW-0325">Glycoprotein</keyword>
<dbReference type="InterPro" id="IPR000719">
    <property type="entry name" value="Prot_kinase_dom"/>
</dbReference>
<dbReference type="Pfam" id="PF07714">
    <property type="entry name" value="PK_Tyr_Ser-Thr"/>
    <property type="match status" value="1"/>
</dbReference>
<evidence type="ECO:0000259" key="12">
    <source>
        <dbReference type="PROSITE" id="PS50011"/>
    </source>
</evidence>
<keyword evidence="6" id="KW-0547">Nucleotide-binding</keyword>
<evidence type="ECO:0000256" key="6">
    <source>
        <dbReference type="ARBA" id="ARBA00022741"/>
    </source>
</evidence>
<dbReference type="FunFam" id="3.30.200.20:FF:000178">
    <property type="entry name" value="serine/threonine-protein kinase PBS1-like"/>
    <property type="match status" value="1"/>
</dbReference>
<protein>
    <recommendedName>
        <fullName evidence="12">Protein kinase domain-containing protein</fullName>
    </recommendedName>
</protein>
<name>A0A4S4D246_CAMSN</name>
<dbReference type="GO" id="GO:0016020">
    <property type="term" value="C:membrane"/>
    <property type="evidence" value="ECO:0007669"/>
    <property type="project" value="UniProtKB-SubCell"/>
</dbReference>
<keyword evidence="14" id="KW-1185">Reference proteome</keyword>
<proteinExistence type="predicted"/>
<keyword evidence="2" id="KW-0418">Kinase</keyword>
<evidence type="ECO:0000256" key="4">
    <source>
        <dbReference type="ARBA" id="ARBA00022692"/>
    </source>
</evidence>
<keyword evidence="3" id="KW-0808">Transferase</keyword>
<comment type="caution">
    <text evidence="13">The sequence shown here is derived from an EMBL/GenBank/DDBJ whole genome shotgun (WGS) entry which is preliminary data.</text>
</comment>
<feature type="transmembrane region" description="Helical" evidence="11">
    <location>
        <begin position="113"/>
        <end position="133"/>
    </location>
</feature>
<dbReference type="STRING" id="542762.A0A4S4D246"/>
<evidence type="ECO:0000256" key="7">
    <source>
        <dbReference type="ARBA" id="ARBA00022840"/>
    </source>
</evidence>
<evidence type="ECO:0000256" key="5">
    <source>
        <dbReference type="ARBA" id="ARBA00022729"/>
    </source>
</evidence>
<evidence type="ECO:0000313" key="14">
    <source>
        <dbReference type="Proteomes" id="UP000306102"/>
    </source>
</evidence>
<dbReference type="GO" id="GO:0005524">
    <property type="term" value="F:ATP binding"/>
    <property type="evidence" value="ECO:0007669"/>
    <property type="project" value="UniProtKB-KW"/>
</dbReference>
<feature type="domain" description="Protein kinase" evidence="12">
    <location>
        <begin position="181"/>
        <end position="277"/>
    </location>
</feature>
<evidence type="ECO:0000256" key="8">
    <source>
        <dbReference type="ARBA" id="ARBA00022989"/>
    </source>
</evidence>
<accession>A0A4S4D246</accession>
<keyword evidence="8 11" id="KW-1133">Transmembrane helix</keyword>
<evidence type="ECO:0000256" key="1">
    <source>
        <dbReference type="ARBA" id="ARBA00004479"/>
    </source>
</evidence>
<dbReference type="InterPro" id="IPR001245">
    <property type="entry name" value="Ser-Thr/Tyr_kinase_cat_dom"/>
</dbReference>
<keyword evidence="4 11" id="KW-0812">Transmembrane</keyword>
<keyword evidence="2" id="KW-0723">Serine/threonine-protein kinase</keyword>
<dbReference type="EMBL" id="SDRB02013132">
    <property type="protein sequence ID" value="THF95833.1"/>
    <property type="molecule type" value="Genomic_DNA"/>
</dbReference>
<evidence type="ECO:0000256" key="2">
    <source>
        <dbReference type="ARBA" id="ARBA00022527"/>
    </source>
</evidence>
<keyword evidence="9 11" id="KW-0472">Membrane</keyword>
<dbReference type="InterPro" id="IPR045874">
    <property type="entry name" value="LRK10/LRL21-25-like"/>
</dbReference>
<evidence type="ECO:0000313" key="13">
    <source>
        <dbReference type="EMBL" id="THF95833.1"/>
    </source>
</evidence>
<evidence type="ECO:0000256" key="9">
    <source>
        <dbReference type="ARBA" id="ARBA00023136"/>
    </source>
</evidence>
<reference evidence="13 14" key="1">
    <citation type="journal article" date="2018" name="Proc. Natl. Acad. Sci. U.S.A.">
        <title>Draft genome sequence of Camellia sinensis var. sinensis provides insights into the evolution of the tea genome and tea quality.</title>
        <authorList>
            <person name="Wei C."/>
            <person name="Yang H."/>
            <person name="Wang S."/>
            <person name="Zhao J."/>
            <person name="Liu C."/>
            <person name="Gao L."/>
            <person name="Xia E."/>
            <person name="Lu Y."/>
            <person name="Tai Y."/>
            <person name="She G."/>
            <person name="Sun J."/>
            <person name="Cao H."/>
            <person name="Tong W."/>
            <person name="Gao Q."/>
            <person name="Li Y."/>
            <person name="Deng W."/>
            <person name="Jiang X."/>
            <person name="Wang W."/>
            <person name="Chen Q."/>
            <person name="Zhang S."/>
            <person name="Li H."/>
            <person name="Wu J."/>
            <person name="Wang P."/>
            <person name="Li P."/>
            <person name="Shi C."/>
            <person name="Zheng F."/>
            <person name="Jian J."/>
            <person name="Huang B."/>
            <person name="Shan D."/>
            <person name="Shi M."/>
            <person name="Fang C."/>
            <person name="Yue Y."/>
            <person name="Li F."/>
            <person name="Li D."/>
            <person name="Wei S."/>
            <person name="Han B."/>
            <person name="Jiang C."/>
            <person name="Yin Y."/>
            <person name="Xia T."/>
            <person name="Zhang Z."/>
            <person name="Bennetzen J.L."/>
            <person name="Zhao S."/>
            <person name="Wan X."/>
        </authorList>
    </citation>
    <scope>NUCLEOTIDE SEQUENCE [LARGE SCALE GENOMIC DNA]</scope>
    <source>
        <strain evidence="14">cv. Shuchazao</strain>
        <tissue evidence="13">Leaf</tissue>
    </source>
</reference>
<dbReference type="InterPro" id="IPR011009">
    <property type="entry name" value="Kinase-like_dom_sf"/>
</dbReference>
<sequence length="277" mass="31144">MEGKTLANQLSTHSIYKKLECDGDIGLHGIESEENEKVARKMILVGLCCIQANPSDRLAINKVIEMLEGNLESLQILLEPFLSSPSRTPIASSTIQISQENESCGKKQLTLKVAIVIPTVGTAILCAFLIFWFRKKTSTYKSIFFWRKSTMEDDNVEAFLKINGSLVPQRYSYSRIKKVTNSFQYKLEKGGYGDVYKGKLLDGRLVAVKLLNETKGSNGEEFINEVASISRTSQVNIVSLVGYCFEGRKRALIYEYMPNGSLEKFIHNNKSQETKDD</sequence>
<dbReference type="AlphaFoldDB" id="A0A4S4D246"/>
<evidence type="ECO:0000256" key="10">
    <source>
        <dbReference type="ARBA" id="ARBA00023180"/>
    </source>
</evidence>
<comment type="subcellular location">
    <subcellularLocation>
        <location evidence="1">Membrane</location>
        <topology evidence="1">Single-pass type I membrane protein</topology>
    </subcellularLocation>
</comment>
<dbReference type="Proteomes" id="UP000306102">
    <property type="component" value="Unassembled WGS sequence"/>
</dbReference>
<organism evidence="13 14">
    <name type="scientific">Camellia sinensis var. sinensis</name>
    <name type="common">China tea</name>
    <dbReference type="NCBI Taxonomy" id="542762"/>
    <lineage>
        <taxon>Eukaryota</taxon>
        <taxon>Viridiplantae</taxon>
        <taxon>Streptophyta</taxon>
        <taxon>Embryophyta</taxon>
        <taxon>Tracheophyta</taxon>
        <taxon>Spermatophyta</taxon>
        <taxon>Magnoliopsida</taxon>
        <taxon>eudicotyledons</taxon>
        <taxon>Gunneridae</taxon>
        <taxon>Pentapetalae</taxon>
        <taxon>asterids</taxon>
        <taxon>Ericales</taxon>
        <taxon>Theaceae</taxon>
        <taxon>Camellia</taxon>
    </lineage>
</organism>
<keyword evidence="7" id="KW-0067">ATP-binding</keyword>
<evidence type="ECO:0000256" key="3">
    <source>
        <dbReference type="ARBA" id="ARBA00022679"/>
    </source>
</evidence>